<feature type="chain" id="PRO_5001581751" evidence="1">
    <location>
        <begin position="24"/>
        <end position="350"/>
    </location>
</feature>
<keyword evidence="1" id="KW-0732">Signal</keyword>
<evidence type="ECO:0000313" key="3">
    <source>
        <dbReference type="Proteomes" id="UP000027182"/>
    </source>
</evidence>
<organism evidence="2 3">
    <name type="scientific">Mycoplasmopsis bovis CQ-W70</name>
    <dbReference type="NCBI Taxonomy" id="1316930"/>
    <lineage>
        <taxon>Bacteria</taxon>
        <taxon>Bacillati</taxon>
        <taxon>Mycoplasmatota</taxon>
        <taxon>Mycoplasmoidales</taxon>
        <taxon>Metamycoplasmataceae</taxon>
        <taxon>Mycoplasmopsis</taxon>
    </lineage>
</organism>
<evidence type="ECO:0000313" key="2">
    <source>
        <dbReference type="EMBL" id="AIA34131.1"/>
    </source>
</evidence>
<dbReference type="HOGENOM" id="CLU_791838_0_0_14"/>
<dbReference type="AlphaFoldDB" id="A0A059Y8W4"/>
<proteinExistence type="predicted"/>
<evidence type="ECO:0000256" key="1">
    <source>
        <dbReference type="SAM" id="SignalP"/>
    </source>
</evidence>
<feature type="signal peptide" evidence="1">
    <location>
        <begin position="1"/>
        <end position="23"/>
    </location>
</feature>
<keyword evidence="2" id="KW-0449">Lipoprotein</keyword>
<dbReference type="RefSeq" id="WP_013954920.1">
    <property type="nucleotide sequence ID" value="NZ_CP005933.1"/>
</dbReference>
<dbReference type="NCBIfam" id="NF045961">
    <property type="entry name" value="MAG5150_fam_LP"/>
    <property type="match status" value="1"/>
</dbReference>
<gene>
    <name evidence="2" type="ORF">K668_02775</name>
</gene>
<accession>A0A059Y8W4</accession>
<dbReference type="KEGG" id="mbq:K668_02775"/>
<protein>
    <submittedName>
        <fullName evidence="2">Lipoprotein</fullName>
    </submittedName>
</protein>
<dbReference type="PATRIC" id="fig|1316930.3.peg.570"/>
<dbReference type="SMR" id="A0A059Y8W4"/>
<dbReference type="Proteomes" id="UP000027182">
    <property type="component" value="Chromosome"/>
</dbReference>
<dbReference type="EMBL" id="CP005933">
    <property type="protein sequence ID" value="AIA34131.1"/>
    <property type="molecule type" value="Genomic_DNA"/>
</dbReference>
<sequence length="350" mass="40314">MKNKLNKFFMLAPLVAFPLVVSARCNNTNANQSDNSTKSISELIKQYKVEVDRIENDFLAKKVNNSFHSDNAETKNFFNIMLYDNLVKNIIDPDASYDMDKQMQKFYDLVKKDESVYKTVKGTFFDYAPNSQATKITKALVSLTNDLNVQVVNNSNKFFDDFNNRSSKDNSKIIYFALPQLNESSAFFTNKEWTEWIQNDYRTVYSSLINFDKSSLIEPSQFKDDLIKIYDSNTGENSNHDHSHATYSMIWELSNYLNAFHEIASKLKYDDSISKIKNALKNKTEVLKVFDELTSKTDLLVKNSKLSKLNPIYEKARNAFKLLDSIRIALKRIADAIKLDDSTISKILPS</sequence>
<reference evidence="2 3" key="1">
    <citation type="submission" date="2013-04" db="EMBL/GenBank/DDBJ databases">
        <authorList>
            <person name="Lin L."/>
            <person name="Zeng Z."/>
            <person name="Xie J."/>
            <person name="Luo L."/>
            <person name="Yang Z."/>
            <person name="Liang W."/>
            <person name="Lin H."/>
            <person name="Dong C."/>
            <person name="Sun Y."/>
        </authorList>
    </citation>
    <scope>NUCLEOTIDE SEQUENCE [LARGE SCALE GENOMIC DNA]</scope>
    <source>
        <strain evidence="2 3">CQ-W70</strain>
    </source>
</reference>
<name>A0A059Y8W4_MYCBV</name>